<keyword evidence="4 6" id="KW-1133">Transmembrane helix</keyword>
<evidence type="ECO:0000256" key="2">
    <source>
        <dbReference type="ARBA" id="ARBA00022448"/>
    </source>
</evidence>
<feature type="transmembrane region" description="Helical" evidence="6">
    <location>
        <begin position="12"/>
        <end position="34"/>
    </location>
</feature>
<accession>A0AAV7SPF2</accession>
<dbReference type="GO" id="GO:0005886">
    <property type="term" value="C:plasma membrane"/>
    <property type="evidence" value="ECO:0007669"/>
    <property type="project" value="TreeGrafter"/>
</dbReference>
<sequence>MYVFQLFDYYAASGMCLLFFAIFETICIGWVYGADKFYLDIEHMIGYQPLPMIKYCWRFVTPAVCLVRSQGARDYVIRGKADTVSKEIE</sequence>
<evidence type="ECO:0000256" key="4">
    <source>
        <dbReference type="ARBA" id="ARBA00022989"/>
    </source>
</evidence>
<evidence type="ECO:0000313" key="8">
    <source>
        <dbReference type="Proteomes" id="UP001066276"/>
    </source>
</evidence>
<organism evidence="7 8">
    <name type="scientific">Pleurodeles waltl</name>
    <name type="common">Iberian ribbed newt</name>
    <dbReference type="NCBI Taxonomy" id="8319"/>
    <lineage>
        <taxon>Eukaryota</taxon>
        <taxon>Metazoa</taxon>
        <taxon>Chordata</taxon>
        <taxon>Craniata</taxon>
        <taxon>Vertebrata</taxon>
        <taxon>Euteleostomi</taxon>
        <taxon>Amphibia</taxon>
        <taxon>Batrachia</taxon>
        <taxon>Caudata</taxon>
        <taxon>Salamandroidea</taxon>
        <taxon>Salamandridae</taxon>
        <taxon>Pleurodelinae</taxon>
        <taxon>Pleurodeles</taxon>
    </lineage>
</organism>
<dbReference type="PRINTS" id="PR00176">
    <property type="entry name" value="NANEUSMPORT"/>
</dbReference>
<dbReference type="GO" id="GO:0042995">
    <property type="term" value="C:cell projection"/>
    <property type="evidence" value="ECO:0007669"/>
    <property type="project" value="TreeGrafter"/>
</dbReference>
<dbReference type="PANTHER" id="PTHR11616">
    <property type="entry name" value="SODIUM/CHLORIDE DEPENDENT TRANSPORTER"/>
    <property type="match status" value="1"/>
</dbReference>
<comment type="caution">
    <text evidence="7">The sequence shown here is derived from an EMBL/GenBank/DDBJ whole genome shotgun (WGS) entry which is preliminary data.</text>
</comment>
<dbReference type="SUPFAM" id="SSF161070">
    <property type="entry name" value="SNF-like"/>
    <property type="match status" value="1"/>
</dbReference>
<keyword evidence="2" id="KW-0813">Transport</keyword>
<proteinExistence type="predicted"/>
<keyword evidence="5 6" id="KW-0472">Membrane</keyword>
<reference evidence="7" key="1">
    <citation type="journal article" date="2022" name="bioRxiv">
        <title>Sequencing and chromosome-scale assembly of the giantPleurodeles waltlgenome.</title>
        <authorList>
            <person name="Brown T."/>
            <person name="Elewa A."/>
            <person name="Iarovenko S."/>
            <person name="Subramanian E."/>
            <person name="Araus A.J."/>
            <person name="Petzold A."/>
            <person name="Susuki M."/>
            <person name="Suzuki K.-i.T."/>
            <person name="Hayashi T."/>
            <person name="Toyoda A."/>
            <person name="Oliveira C."/>
            <person name="Osipova E."/>
            <person name="Leigh N.D."/>
            <person name="Simon A."/>
            <person name="Yun M.H."/>
        </authorList>
    </citation>
    <scope>NUCLEOTIDE SEQUENCE</scope>
    <source>
        <strain evidence="7">20211129_DDA</strain>
        <tissue evidence="7">Liver</tissue>
    </source>
</reference>
<evidence type="ECO:0000313" key="7">
    <source>
        <dbReference type="EMBL" id="KAJ1165973.1"/>
    </source>
</evidence>
<dbReference type="Proteomes" id="UP001066276">
    <property type="component" value="Chromosome 4_2"/>
</dbReference>
<protein>
    <submittedName>
        <fullName evidence="7">Uncharacterized protein</fullName>
    </submittedName>
</protein>
<dbReference type="InterPro" id="IPR037272">
    <property type="entry name" value="SNS_sf"/>
</dbReference>
<dbReference type="PANTHER" id="PTHR11616:SF111">
    <property type="entry name" value="SODIUM- AND CHLORIDE-DEPENDENT GABA TRANSPORTER 2"/>
    <property type="match status" value="1"/>
</dbReference>
<dbReference type="Pfam" id="PF00209">
    <property type="entry name" value="SNF"/>
    <property type="match status" value="1"/>
</dbReference>
<evidence type="ECO:0000256" key="5">
    <source>
        <dbReference type="ARBA" id="ARBA00023136"/>
    </source>
</evidence>
<evidence type="ECO:0000256" key="3">
    <source>
        <dbReference type="ARBA" id="ARBA00022692"/>
    </source>
</evidence>
<evidence type="ECO:0000256" key="1">
    <source>
        <dbReference type="ARBA" id="ARBA00004141"/>
    </source>
</evidence>
<dbReference type="PROSITE" id="PS50267">
    <property type="entry name" value="NA_NEUROTRAN_SYMP_3"/>
    <property type="match status" value="1"/>
</dbReference>
<keyword evidence="3 6" id="KW-0812">Transmembrane</keyword>
<dbReference type="InterPro" id="IPR000175">
    <property type="entry name" value="Na/ntran_symport"/>
</dbReference>
<dbReference type="AlphaFoldDB" id="A0AAV7SPF2"/>
<gene>
    <name evidence="7" type="ORF">NDU88_006389</name>
</gene>
<name>A0AAV7SPF2_PLEWA</name>
<comment type="subcellular location">
    <subcellularLocation>
        <location evidence="1">Membrane</location>
        <topology evidence="1">Multi-pass membrane protein</topology>
    </subcellularLocation>
</comment>
<dbReference type="EMBL" id="JANPWB010000008">
    <property type="protein sequence ID" value="KAJ1165973.1"/>
    <property type="molecule type" value="Genomic_DNA"/>
</dbReference>
<keyword evidence="8" id="KW-1185">Reference proteome</keyword>
<evidence type="ECO:0000256" key="6">
    <source>
        <dbReference type="SAM" id="Phobius"/>
    </source>
</evidence>
<dbReference type="GO" id="GO:0005332">
    <property type="term" value="F:gamma-aminobutyric acid:sodium:chloride symporter activity"/>
    <property type="evidence" value="ECO:0007669"/>
    <property type="project" value="TreeGrafter"/>
</dbReference>